<protein>
    <submittedName>
        <fullName evidence="2 3">Uncharacterized protein</fullName>
    </submittedName>
</protein>
<feature type="compositionally biased region" description="Low complexity" evidence="1">
    <location>
        <begin position="70"/>
        <end position="102"/>
    </location>
</feature>
<evidence type="ECO:0000313" key="4">
    <source>
        <dbReference type="Proteomes" id="UP000002051"/>
    </source>
</evidence>
<proteinExistence type="predicted"/>
<evidence type="ECO:0000313" key="2">
    <source>
        <dbReference type="EMBL" id="KEH21477.1"/>
    </source>
</evidence>
<sequence length="110" mass="12305">MMNTTTLFPILLPIRAPKTHVRKSPLTTATNSNYYGSPASYSYEGQHFQAEGARFTNNNNSLVSYFINIDNTPTNSTNNNDNNSTNNNSTNNNDNNSTNNNDYATTQRQM</sequence>
<name>A0A072TVL1_MEDTR</name>
<evidence type="ECO:0000256" key="1">
    <source>
        <dbReference type="SAM" id="MobiDB-lite"/>
    </source>
</evidence>
<reference evidence="2 4" key="1">
    <citation type="journal article" date="2011" name="Nature">
        <title>The Medicago genome provides insight into the evolution of rhizobial symbioses.</title>
        <authorList>
            <person name="Young N.D."/>
            <person name="Debelle F."/>
            <person name="Oldroyd G.E."/>
            <person name="Geurts R."/>
            <person name="Cannon S.B."/>
            <person name="Udvardi M.K."/>
            <person name="Benedito V.A."/>
            <person name="Mayer K.F."/>
            <person name="Gouzy J."/>
            <person name="Schoof H."/>
            <person name="Van de Peer Y."/>
            <person name="Proost S."/>
            <person name="Cook D.R."/>
            <person name="Meyers B.C."/>
            <person name="Spannagl M."/>
            <person name="Cheung F."/>
            <person name="De Mita S."/>
            <person name="Krishnakumar V."/>
            <person name="Gundlach H."/>
            <person name="Zhou S."/>
            <person name="Mudge J."/>
            <person name="Bharti A.K."/>
            <person name="Murray J.D."/>
            <person name="Naoumkina M.A."/>
            <person name="Rosen B."/>
            <person name="Silverstein K.A."/>
            <person name="Tang H."/>
            <person name="Rombauts S."/>
            <person name="Zhao P.X."/>
            <person name="Zhou P."/>
            <person name="Barbe V."/>
            <person name="Bardou P."/>
            <person name="Bechner M."/>
            <person name="Bellec A."/>
            <person name="Berger A."/>
            <person name="Berges H."/>
            <person name="Bidwell S."/>
            <person name="Bisseling T."/>
            <person name="Choisne N."/>
            <person name="Couloux A."/>
            <person name="Denny R."/>
            <person name="Deshpande S."/>
            <person name="Dai X."/>
            <person name="Doyle J.J."/>
            <person name="Dudez A.M."/>
            <person name="Farmer A.D."/>
            <person name="Fouteau S."/>
            <person name="Franken C."/>
            <person name="Gibelin C."/>
            <person name="Gish J."/>
            <person name="Goldstein S."/>
            <person name="Gonzalez A.J."/>
            <person name="Green P.J."/>
            <person name="Hallab A."/>
            <person name="Hartog M."/>
            <person name="Hua A."/>
            <person name="Humphray S.J."/>
            <person name="Jeong D.H."/>
            <person name="Jing Y."/>
            <person name="Jocker A."/>
            <person name="Kenton S.M."/>
            <person name="Kim D.J."/>
            <person name="Klee K."/>
            <person name="Lai H."/>
            <person name="Lang C."/>
            <person name="Lin S."/>
            <person name="Macmil S.L."/>
            <person name="Magdelenat G."/>
            <person name="Matthews L."/>
            <person name="McCorrison J."/>
            <person name="Monaghan E.L."/>
            <person name="Mun J.H."/>
            <person name="Najar F.Z."/>
            <person name="Nicholson C."/>
            <person name="Noirot C."/>
            <person name="O'Bleness M."/>
            <person name="Paule C.R."/>
            <person name="Poulain J."/>
            <person name="Prion F."/>
            <person name="Qin B."/>
            <person name="Qu C."/>
            <person name="Retzel E.F."/>
            <person name="Riddle C."/>
            <person name="Sallet E."/>
            <person name="Samain S."/>
            <person name="Samson N."/>
            <person name="Sanders I."/>
            <person name="Saurat O."/>
            <person name="Scarpelli C."/>
            <person name="Schiex T."/>
            <person name="Segurens B."/>
            <person name="Severin A.J."/>
            <person name="Sherrier D.J."/>
            <person name="Shi R."/>
            <person name="Sims S."/>
            <person name="Singer S.R."/>
            <person name="Sinharoy S."/>
            <person name="Sterck L."/>
            <person name="Viollet A."/>
            <person name="Wang B.B."/>
            <person name="Wang K."/>
            <person name="Wang M."/>
            <person name="Wang X."/>
            <person name="Warfsmann J."/>
            <person name="Weissenbach J."/>
            <person name="White D.D."/>
            <person name="White J.D."/>
            <person name="Wiley G.B."/>
            <person name="Wincker P."/>
            <person name="Xing Y."/>
            <person name="Yang L."/>
            <person name="Yao Z."/>
            <person name="Ying F."/>
            <person name="Zhai J."/>
            <person name="Zhou L."/>
            <person name="Zuber A."/>
            <person name="Denarie J."/>
            <person name="Dixon R.A."/>
            <person name="May G.D."/>
            <person name="Schwartz D.C."/>
            <person name="Rogers J."/>
            <person name="Quetier F."/>
            <person name="Town C.D."/>
            <person name="Roe B.A."/>
        </authorList>
    </citation>
    <scope>NUCLEOTIDE SEQUENCE [LARGE SCALE GENOMIC DNA]</scope>
    <source>
        <strain evidence="2">A17</strain>
        <strain evidence="3 4">cv. Jemalong A17</strain>
    </source>
</reference>
<dbReference type="AlphaFoldDB" id="A0A072TVL1"/>
<feature type="region of interest" description="Disordered" evidence="1">
    <location>
        <begin position="69"/>
        <end position="110"/>
    </location>
</feature>
<dbReference type="EMBL" id="CM001223">
    <property type="protein sequence ID" value="KEH21477.1"/>
    <property type="molecule type" value="Genomic_DNA"/>
</dbReference>
<dbReference type="EnsemblPlants" id="KEH21477">
    <property type="protein sequence ID" value="KEH21477"/>
    <property type="gene ID" value="MTR_7g006475"/>
</dbReference>
<organism evidence="2 4">
    <name type="scientific">Medicago truncatula</name>
    <name type="common">Barrel medic</name>
    <name type="synonym">Medicago tribuloides</name>
    <dbReference type="NCBI Taxonomy" id="3880"/>
    <lineage>
        <taxon>Eukaryota</taxon>
        <taxon>Viridiplantae</taxon>
        <taxon>Streptophyta</taxon>
        <taxon>Embryophyta</taxon>
        <taxon>Tracheophyta</taxon>
        <taxon>Spermatophyta</taxon>
        <taxon>Magnoliopsida</taxon>
        <taxon>eudicotyledons</taxon>
        <taxon>Gunneridae</taxon>
        <taxon>Pentapetalae</taxon>
        <taxon>rosids</taxon>
        <taxon>fabids</taxon>
        <taxon>Fabales</taxon>
        <taxon>Fabaceae</taxon>
        <taxon>Papilionoideae</taxon>
        <taxon>50 kb inversion clade</taxon>
        <taxon>NPAAA clade</taxon>
        <taxon>Hologalegina</taxon>
        <taxon>IRL clade</taxon>
        <taxon>Trifolieae</taxon>
        <taxon>Medicago</taxon>
    </lineage>
</organism>
<keyword evidence="4" id="KW-1185">Reference proteome</keyword>
<reference evidence="3" key="3">
    <citation type="submission" date="2015-04" db="UniProtKB">
        <authorList>
            <consortium name="EnsemblPlants"/>
        </authorList>
    </citation>
    <scope>IDENTIFICATION</scope>
    <source>
        <strain evidence="3">cv. Jemalong A17</strain>
    </source>
</reference>
<gene>
    <name evidence="2" type="ordered locus">MTR_7g006475</name>
</gene>
<dbReference type="HOGENOM" id="CLU_2174763_0_0_1"/>
<evidence type="ECO:0000313" key="3">
    <source>
        <dbReference type="EnsemblPlants" id="KEH21477"/>
    </source>
</evidence>
<accession>A0A072TVL1</accession>
<reference evidence="2 4" key="2">
    <citation type="journal article" date="2014" name="BMC Genomics">
        <title>An improved genome release (version Mt4.0) for the model legume Medicago truncatula.</title>
        <authorList>
            <person name="Tang H."/>
            <person name="Krishnakumar V."/>
            <person name="Bidwell S."/>
            <person name="Rosen B."/>
            <person name="Chan A."/>
            <person name="Zhou S."/>
            <person name="Gentzbittel L."/>
            <person name="Childs K.L."/>
            <person name="Yandell M."/>
            <person name="Gundlach H."/>
            <person name="Mayer K.F."/>
            <person name="Schwartz D.C."/>
            <person name="Town C.D."/>
        </authorList>
    </citation>
    <scope>GENOME REANNOTATION</scope>
    <source>
        <strain evidence="2">A17</strain>
        <strain evidence="3 4">cv. Jemalong A17</strain>
    </source>
</reference>
<dbReference type="Proteomes" id="UP000002051">
    <property type="component" value="Unassembled WGS sequence"/>
</dbReference>